<keyword evidence="5" id="KW-0067">ATP-binding</keyword>
<reference evidence="11" key="2">
    <citation type="submission" date="2020-09" db="EMBL/GenBank/DDBJ databases">
        <authorList>
            <person name="Sun Q."/>
            <person name="Kim S."/>
        </authorList>
    </citation>
    <scope>NUCLEOTIDE SEQUENCE</scope>
    <source>
        <strain evidence="11">KCTC 32437</strain>
    </source>
</reference>
<feature type="domain" description="ABC transmembrane type-1" evidence="10">
    <location>
        <begin position="28"/>
        <end position="316"/>
    </location>
</feature>
<dbReference type="InterPro" id="IPR003593">
    <property type="entry name" value="AAA+_ATPase"/>
</dbReference>
<evidence type="ECO:0000259" key="9">
    <source>
        <dbReference type="PROSITE" id="PS50893"/>
    </source>
</evidence>
<feature type="transmembrane region" description="Helical" evidence="8">
    <location>
        <begin position="25"/>
        <end position="46"/>
    </location>
</feature>
<keyword evidence="12" id="KW-1185">Reference proteome</keyword>
<comment type="similarity">
    <text evidence="2">Belongs to the ABC transporter superfamily.</text>
</comment>
<dbReference type="GO" id="GO:0034040">
    <property type="term" value="F:ATPase-coupled lipid transmembrane transporter activity"/>
    <property type="evidence" value="ECO:0007669"/>
    <property type="project" value="TreeGrafter"/>
</dbReference>
<evidence type="ECO:0000256" key="4">
    <source>
        <dbReference type="ARBA" id="ARBA00022741"/>
    </source>
</evidence>
<dbReference type="InterPro" id="IPR003439">
    <property type="entry name" value="ABC_transporter-like_ATP-bd"/>
</dbReference>
<dbReference type="AlphaFoldDB" id="A0A918S1C2"/>
<evidence type="ECO:0000256" key="7">
    <source>
        <dbReference type="ARBA" id="ARBA00023136"/>
    </source>
</evidence>
<feature type="transmembrane region" description="Helical" evidence="8">
    <location>
        <begin position="275"/>
        <end position="297"/>
    </location>
</feature>
<sequence>MRQSTSNPDQAVRTQMKSLQRNGGLPLAIALAAPIGAGIALVFQAYCLAQVLGRTIEGGEPIEAVMPLIAVAAGLWMLRGAIAALGDYAGTIGAERIKRRFRTRLFARLLDRPASLASKPATGAVTGSLVDQVDALTAYFANYLPAMIAATILPLAFAIAVMPTDWVVGLLFLFTAPLIPVFMALAGWGAQAATNRQADAFLRLSGHFADRLRGLLTLKLFGRADHATNEVYAASEELRQRTNRVLAIAFLSSAILEFFAALGVAGVALYVGLTYLGFIGVNPGMTLSAGLFALLMAPEVYAPLRQLATHYHDRAAAKSALMEIDKQLGAAPEETTRRALSTATPTRQPGAVDVRDLTIRNETGSAILDQLELSLRPGEHLAVMGESGIGKSTLLRAISGLLPTAGHIELDGCPVRDLPDNERARRIVVIGQRPSLFKASIADNIRFARPAARREDILEAAWKAGIMEFAKELPEGLDAMVGEGGAGMSGGQAQRIGLARLFLTDPDLVLLDEPTAHLDAGTEMRCLDEILAFCAERTLILTTHNAEIAKRIGRTERLAAGRLFAAVGSVNQRKPHKGAA</sequence>
<dbReference type="PROSITE" id="PS50893">
    <property type="entry name" value="ABC_TRANSPORTER_2"/>
    <property type="match status" value="1"/>
</dbReference>
<dbReference type="PROSITE" id="PS00211">
    <property type="entry name" value="ABC_TRANSPORTER_1"/>
    <property type="match status" value="1"/>
</dbReference>
<dbReference type="NCBIfam" id="TIGR02857">
    <property type="entry name" value="CydD"/>
    <property type="match status" value="1"/>
</dbReference>
<dbReference type="GO" id="GO:0140359">
    <property type="term" value="F:ABC-type transporter activity"/>
    <property type="evidence" value="ECO:0007669"/>
    <property type="project" value="InterPro"/>
</dbReference>
<dbReference type="Gene3D" id="3.40.50.300">
    <property type="entry name" value="P-loop containing nucleotide triphosphate hydrolases"/>
    <property type="match status" value="1"/>
</dbReference>
<evidence type="ECO:0000256" key="1">
    <source>
        <dbReference type="ARBA" id="ARBA00004651"/>
    </source>
</evidence>
<dbReference type="InterPro" id="IPR027417">
    <property type="entry name" value="P-loop_NTPase"/>
</dbReference>
<evidence type="ECO:0000256" key="3">
    <source>
        <dbReference type="ARBA" id="ARBA00022692"/>
    </source>
</evidence>
<proteinExistence type="inferred from homology"/>
<feature type="transmembrane region" description="Helical" evidence="8">
    <location>
        <begin position="166"/>
        <end position="188"/>
    </location>
</feature>
<dbReference type="CDD" id="cd18584">
    <property type="entry name" value="ABC_6TM_AarD_CydD"/>
    <property type="match status" value="1"/>
</dbReference>
<dbReference type="InterPro" id="IPR011527">
    <property type="entry name" value="ABC1_TM_dom"/>
</dbReference>
<evidence type="ECO:0000313" key="11">
    <source>
        <dbReference type="EMBL" id="GHA18634.1"/>
    </source>
</evidence>
<dbReference type="Gene3D" id="1.20.1560.10">
    <property type="entry name" value="ABC transporter type 1, transmembrane domain"/>
    <property type="match status" value="1"/>
</dbReference>
<evidence type="ECO:0000256" key="5">
    <source>
        <dbReference type="ARBA" id="ARBA00022840"/>
    </source>
</evidence>
<dbReference type="InterPro" id="IPR039421">
    <property type="entry name" value="Type_1_exporter"/>
</dbReference>
<accession>A0A918S1C2</accession>
<dbReference type="SMART" id="SM00382">
    <property type="entry name" value="AAA"/>
    <property type="match status" value="1"/>
</dbReference>
<dbReference type="GO" id="GO:0005886">
    <property type="term" value="C:plasma membrane"/>
    <property type="evidence" value="ECO:0007669"/>
    <property type="project" value="UniProtKB-SubCell"/>
</dbReference>
<dbReference type="Pfam" id="PF00664">
    <property type="entry name" value="ABC_membrane"/>
    <property type="match status" value="1"/>
</dbReference>
<keyword evidence="6 8" id="KW-1133">Transmembrane helix</keyword>
<organism evidence="11 12">
    <name type="scientific">Devosia pacifica</name>
    <dbReference type="NCBI Taxonomy" id="1335967"/>
    <lineage>
        <taxon>Bacteria</taxon>
        <taxon>Pseudomonadati</taxon>
        <taxon>Pseudomonadota</taxon>
        <taxon>Alphaproteobacteria</taxon>
        <taxon>Hyphomicrobiales</taxon>
        <taxon>Devosiaceae</taxon>
        <taxon>Devosia</taxon>
    </lineage>
</organism>
<dbReference type="PROSITE" id="PS50929">
    <property type="entry name" value="ABC_TM1F"/>
    <property type="match status" value="1"/>
</dbReference>
<keyword evidence="3 8" id="KW-0812">Transmembrane</keyword>
<feature type="transmembrane region" description="Helical" evidence="8">
    <location>
        <begin position="140"/>
        <end position="160"/>
    </location>
</feature>
<evidence type="ECO:0000256" key="2">
    <source>
        <dbReference type="ARBA" id="ARBA00005417"/>
    </source>
</evidence>
<dbReference type="GO" id="GO:0042883">
    <property type="term" value="P:cysteine transport"/>
    <property type="evidence" value="ECO:0007669"/>
    <property type="project" value="InterPro"/>
</dbReference>
<evidence type="ECO:0000256" key="8">
    <source>
        <dbReference type="SAM" id="Phobius"/>
    </source>
</evidence>
<name>A0A918S1C2_9HYPH</name>
<reference evidence="11" key="1">
    <citation type="journal article" date="2014" name="Int. J. Syst. Evol. Microbiol.">
        <title>Complete genome sequence of Corynebacterium casei LMG S-19264T (=DSM 44701T), isolated from a smear-ripened cheese.</title>
        <authorList>
            <consortium name="US DOE Joint Genome Institute (JGI-PGF)"/>
            <person name="Walter F."/>
            <person name="Albersmeier A."/>
            <person name="Kalinowski J."/>
            <person name="Ruckert C."/>
        </authorList>
    </citation>
    <scope>NUCLEOTIDE SEQUENCE</scope>
    <source>
        <strain evidence="11">KCTC 32437</strain>
    </source>
</reference>
<keyword evidence="7 8" id="KW-0472">Membrane</keyword>
<comment type="caution">
    <text evidence="11">The sequence shown here is derived from an EMBL/GenBank/DDBJ whole genome shotgun (WGS) entry which is preliminary data.</text>
</comment>
<dbReference type="Proteomes" id="UP000646579">
    <property type="component" value="Unassembled WGS sequence"/>
</dbReference>
<feature type="transmembrane region" description="Helical" evidence="8">
    <location>
        <begin position="245"/>
        <end position="269"/>
    </location>
</feature>
<gene>
    <name evidence="11" type="ORF">GCM10007989_12430</name>
</gene>
<dbReference type="InterPro" id="IPR036640">
    <property type="entry name" value="ABC1_TM_sf"/>
</dbReference>
<feature type="transmembrane region" description="Helical" evidence="8">
    <location>
        <begin position="66"/>
        <end position="90"/>
    </location>
</feature>
<dbReference type="SUPFAM" id="SSF90123">
    <property type="entry name" value="ABC transporter transmembrane region"/>
    <property type="match status" value="1"/>
</dbReference>
<dbReference type="InterPro" id="IPR017871">
    <property type="entry name" value="ABC_transporter-like_CS"/>
</dbReference>
<dbReference type="GO" id="GO:0005524">
    <property type="term" value="F:ATP binding"/>
    <property type="evidence" value="ECO:0007669"/>
    <property type="project" value="UniProtKB-KW"/>
</dbReference>
<keyword evidence="4" id="KW-0547">Nucleotide-binding</keyword>
<feature type="domain" description="ABC transporter" evidence="9">
    <location>
        <begin position="352"/>
        <end position="580"/>
    </location>
</feature>
<dbReference type="InterPro" id="IPR014216">
    <property type="entry name" value="ABC_transptr_CydD"/>
</dbReference>
<dbReference type="Pfam" id="PF00005">
    <property type="entry name" value="ABC_tran"/>
    <property type="match status" value="1"/>
</dbReference>
<evidence type="ECO:0000313" key="12">
    <source>
        <dbReference type="Proteomes" id="UP000646579"/>
    </source>
</evidence>
<dbReference type="GO" id="GO:0016887">
    <property type="term" value="F:ATP hydrolysis activity"/>
    <property type="evidence" value="ECO:0007669"/>
    <property type="project" value="InterPro"/>
</dbReference>
<dbReference type="RefSeq" id="WP_189424342.1">
    <property type="nucleotide sequence ID" value="NZ_BMZE01000001.1"/>
</dbReference>
<dbReference type="SUPFAM" id="SSF52540">
    <property type="entry name" value="P-loop containing nucleoside triphosphate hydrolases"/>
    <property type="match status" value="1"/>
</dbReference>
<dbReference type="PANTHER" id="PTHR24221:SF261">
    <property type="entry name" value="GLUTATHIONE_L-CYSTEINE TRANSPORT SYSTEM ATP-BINDING_PERMEASE PROTEIN CYDD"/>
    <property type="match status" value="1"/>
</dbReference>
<dbReference type="PANTHER" id="PTHR24221">
    <property type="entry name" value="ATP-BINDING CASSETTE SUB-FAMILY B"/>
    <property type="match status" value="1"/>
</dbReference>
<comment type="subcellular location">
    <subcellularLocation>
        <location evidence="1">Cell membrane</location>
        <topology evidence="1">Multi-pass membrane protein</topology>
    </subcellularLocation>
</comment>
<evidence type="ECO:0000256" key="6">
    <source>
        <dbReference type="ARBA" id="ARBA00022989"/>
    </source>
</evidence>
<protein>
    <submittedName>
        <fullName evidence="11">Thiol reductant ABC exporter subunit CydD</fullName>
    </submittedName>
</protein>
<evidence type="ECO:0000259" key="10">
    <source>
        <dbReference type="PROSITE" id="PS50929"/>
    </source>
</evidence>
<dbReference type="EMBL" id="BMZE01000001">
    <property type="protein sequence ID" value="GHA18634.1"/>
    <property type="molecule type" value="Genomic_DNA"/>
</dbReference>